<evidence type="ECO:0000313" key="8">
    <source>
        <dbReference type="Proteomes" id="UP000199496"/>
    </source>
</evidence>
<organism evidence="7 8">
    <name type="scientific">Ectothiorhodospira magna</name>
    <dbReference type="NCBI Taxonomy" id="867345"/>
    <lineage>
        <taxon>Bacteria</taxon>
        <taxon>Pseudomonadati</taxon>
        <taxon>Pseudomonadota</taxon>
        <taxon>Gammaproteobacteria</taxon>
        <taxon>Chromatiales</taxon>
        <taxon>Ectothiorhodospiraceae</taxon>
        <taxon>Ectothiorhodospira</taxon>
    </lineage>
</organism>
<dbReference type="PIRSF" id="PIRSF005790">
    <property type="entry name" value="NifW"/>
    <property type="match status" value="1"/>
</dbReference>
<reference evidence="7 8" key="1">
    <citation type="submission" date="2016-10" db="EMBL/GenBank/DDBJ databases">
        <authorList>
            <person name="de Groot N.N."/>
        </authorList>
    </citation>
    <scope>NUCLEOTIDE SEQUENCE [LARGE SCALE GENOMIC DNA]</scope>
    <source>
        <strain evidence="7 8">B7-7</strain>
    </source>
</reference>
<accession>A0A1H8ZWF0</accession>
<proteinExistence type="inferred from homology"/>
<dbReference type="Proteomes" id="UP000199496">
    <property type="component" value="Unassembled WGS sequence"/>
</dbReference>
<gene>
    <name evidence="6" type="primary">nifW</name>
    <name evidence="7" type="ORF">SAMN05421693_10370</name>
</gene>
<comment type="subunit">
    <text evidence="3 6">Homotrimer; associates with NifD.</text>
</comment>
<dbReference type="STRING" id="867345.SAMN05421693_10370"/>
<keyword evidence="8" id="KW-1185">Reference proteome</keyword>
<dbReference type="Pfam" id="PF03206">
    <property type="entry name" value="NifW"/>
    <property type="match status" value="1"/>
</dbReference>
<evidence type="ECO:0000256" key="3">
    <source>
        <dbReference type="ARBA" id="ARBA00011284"/>
    </source>
</evidence>
<dbReference type="EMBL" id="FOFO01000003">
    <property type="protein sequence ID" value="SEP68088.1"/>
    <property type="molecule type" value="Genomic_DNA"/>
</dbReference>
<evidence type="ECO:0000256" key="4">
    <source>
        <dbReference type="ARBA" id="ARBA00016274"/>
    </source>
</evidence>
<keyword evidence="5 6" id="KW-0535">Nitrogen fixation</keyword>
<dbReference type="InterPro" id="IPR004893">
    <property type="entry name" value="NifW"/>
</dbReference>
<evidence type="ECO:0000256" key="1">
    <source>
        <dbReference type="ARBA" id="ARBA00002247"/>
    </source>
</evidence>
<sequence length="110" mass="12814">MTDATELEEDLREMGSAEEFLEYFNIPYDEAVVRVNRLHILQRFHDYLAGTLDSLPTDLSARRDVYRGLLLRSYSDFVESDARTEKVFKVFKRPAPGVTVVPLEQAFIRR</sequence>
<protein>
    <recommendedName>
        <fullName evidence="4 6">Nitrogenase-stabilizing/protective protein NifW</fullName>
    </recommendedName>
</protein>
<dbReference type="GO" id="GO:0009399">
    <property type="term" value="P:nitrogen fixation"/>
    <property type="evidence" value="ECO:0007669"/>
    <property type="project" value="UniProtKB-UniRule"/>
</dbReference>
<evidence type="ECO:0000256" key="6">
    <source>
        <dbReference type="HAMAP-Rule" id="MF_00529"/>
    </source>
</evidence>
<dbReference type="AlphaFoldDB" id="A0A1H8ZWF0"/>
<dbReference type="RefSeq" id="WP_090203355.1">
    <property type="nucleotide sequence ID" value="NZ_FOFO01000003.1"/>
</dbReference>
<evidence type="ECO:0000313" key="7">
    <source>
        <dbReference type="EMBL" id="SEP68088.1"/>
    </source>
</evidence>
<evidence type="ECO:0000256" key="2">
    <source>
        <dbReference type="ARBA" id="ARBA00008351"/>
    </source>
</evidence>
<dbReference type="OrthoDB" id="9811868at2"/>
<name>A0A1H8ZWF0_9GAMM</name>
<evidence type="ECO:0000256" key="5">
    <source>
        <dbReference type="ARBA" id="ARBA00023231"/>
    </source>
</evidence>
<dbReference type="HAMAP" id="MF_00529">
    <property type="entry name" value="NifW"/>
    <property type="match status" value="1"/>
</dbReference>
<comment type="similarity">
    <text evidence="2 6">Belongs to the NifW family.</text>
</comment>
<comment type="function">
    <text evidence="1 6">May protect the nitrogenase Fe-Mo protein from oxidative damage.</text>
</comment>